<dbReference type="GO" id="GO:0005737">
    <property type="term" value="C:cytoplasm"/>
    <property type="evidence" value="ECO:0007669"/>
    <property type="project" value="UniProtKB-SubCell"/>
</dbReference>
<evidence type="ECO:0000256" key="5">
    <source>
        <dbReference type="ARBA" id="ARBA00022491"/>
    </source>
</evidence>
<evidence type="ECO:0000256" key="4">
    <source>
        <dbReference type="ARBA" id="ARBA00022490"/>
    </source>
</evidence>
<keyword evidence="19" id="KW-1185">Reference proteome</keyword>
<proteinExistence type="predicted"/>
<dbReference type="PRINTS" id="PR00024">
    <property type="entry name" value="HOMEOBOX"/>
</dbReference>
<dbReference type="Pfam" id="PF00046">
    <property type="entry name" value="Homeodomain"/>
    <property type="match status" value="1"/>
</dbReference>
<dbReference type="KEGG" id="afor:103902000"/>
<evidence type="ECO:0000256" key="12">
    <source>
        <dbReference type="ARBA" id="ARBA00040829"/>
    </source>
</evidence>
<evidence type="ECO:0000256" key="9">
    <source>
        <dbReference type="ARBA" id="ARBA00023159"/>
    </source>
</evidence>
<feature type="DNA-binding region" description="Homeobox" evidence="14">
    <location>
        <begin position="165"/>
        <end position="224"/>
    </location>
</feature>
<dbReference type="Proteomes" id="UP000053286">
    <property type="component" value="Unassembled WGS sequence"/>
</dbReference>
<evidence type="ECO:0000256" key="13">
    <source>
        <dbReference type="ARBA" id="ARBA00041851"/>
    </source>
</evidence>
<comment type="subcellular location">
    <subcellularLocation>
        <location evidence="2">Cytoplasm</location>
    </subcellularLocation>
    <subcellularLocation>
        <location evidence="1 14 15">Nucleus</location>
    </subcellularLocation>
</comment>
<evidence type="ECO:0000256" key="16">
    <source>
        <dbReference type="SAM" id="MobiDB-lite"/>
    </source>
</evidence>
<evidence type="ECO:0000256" key="11">
    <source>
        <dbReference type="ARBA" id="ARBA00023242"/>
    </source>
</evidence>
<keyword evidence="11 14" id="KW-0539">Nucleus</keyword>
<keyword evidence="10" id="KW-0804">Transcription</keyword>
<keyword evidence="3" id="KW-0217">Developmental protein</keyword>
<keyword evidence="8 14" id="KW-0371">Homeobox</keyword>
<dbReference type="GO" id="GO:0005634">
    <property type="term" value="C:nucleus"/>
    <property type="evidence" value="ECO:0007669"/>
    <property type="project" value="UniProtKB-SubCell"/>
</dbReference>
<dbReference type="PROSITE" id="PS00027">
    <property type="entry name" value="HOMEOBOX_1"/>
    <property type="match status" value="1"/>
</dbReference>
<dbReference type="STRING" id="9233.A0A087QJB9"/>
<dbReference type="Gene3D" id="1.10.10.60">
    <property type="entry name" value="Homeodomain-like"/>
    <property type="match status" value="1"/>
</dbReference>
<evidence type="ECO:0000256" key="1">
    <source>
        <dbReference type="ARBA" id="ARBA00004123"/>
    </source>
</evidence>
<accession>A0A087QJB9</accession>
<dbReference type="InterPro" id="IPR009057">
    <property type="entry name" value="Homeodomain-like_sf"/>
</dbReference>
<reference evidence="18 19" key="1">
    <citation type="submission" date="2014-04" db="EMBL/GenBank/DDBJ databases">
        <title>Genome evolution of avian class.</title>
        <authorList>
            <person name="Zhang G."/>
            <person name="Li C."/>
        </authorList>
    </citation>
    <scope>NUCLEOTIDE SEQUENCE [LARGE SCALE GENOMIC DNA]</scope>
    <source>
        <strain evidence="18">BGI_AS27</strain>
    </source>
</reference>
<dbReference type="GO" id="GO:0061053">
    <property type="term" value="P:somite development"/>
    <property type="evidence" value="ECO:0007669"/>
    <property type="project" value="TreeGrafter"/>
</dbReference>
<name>A0A087QJB9_APTFO</name>
<keyword evidence="9" id="KW-0010">Activator</keyword>
<evidence type="ECO:0000256" key="2">
    <source>
        <dbReference type="ARBA" id="ARBA00004496"/>
    </source>
</evidence>
<dbReference type="PANTHER" id="PTHR24328">
    <property type="entry name" value="HOMEOBOX PROTEIN MOX"/>
    <property type="match status" value="1"/>
</dbReference>
<dbReference type="GO" id="GO:0045944">
    <property type="term" value="P:positive regulation of transcription by RNA polymerase II"/>
    <property type="evidence" value="ECO:0007669"/>
    <property type="project" value="InterPro"/>
</dbReference>
<evidence type="ECO:0000256" key="6">
    <source>
        <dbReference type="ARBA" id="ARBA00023015"/>
    </source>
</evidence>
<organism evidence="18 19">
    <name type="scientific">Aptenodytes forsteri</name>
    <name type="common">Emperor penguin</name>
    <dbReference type="NCBI Taxonomy" id="9233"/>
    <lineage>
        <taxon>Eukaryota</taxon>
        <taxon>Metazoa</taxon>
        <taxon>Chordata</taxon>
        <taxon>Craniata</taxon>
        <taxon>Vertebrata</taxon>
        <taxon>Euteleostomi</taxon>
        <taxon>Archelosauria</taxon>
        <taxon>Archosauria</taxon>
        <taxon>Dinosauria</taxon>
        <taxon>Saurischia</taxon>
        <taxon>Theropoda</taxon>
        <taxon>Coelurosauria</taxon>
        <taxon>Aves</taxon>
        <taxon>Neognathae</taxon>
        <taxon>Neoaves</taxon>
        <taxon>Aequornithes</taxon>
        <taxon>Sphenisciformes</taxon>
        <taxon>Spheniscidae</taxon>
        <taxon>Aptenodytes</taxon>
    </lineage>
</organism>
<dbReference type="GO" id="GO:0000978">
    <property type="term" value="F:RNA polymerase II cis-regulatory region sequence-specific DNA binding"/>
    <property type="evidence" value="ECO:0007669"/>
    <property type="project" value="TreeGrafter"/>
</dbReference>
<evidence type="ECO:0000256" key="8">
    <source>
        <dbReference type="ARBA" id="ARBA00023155"/>
    </source>
</evidence>
<gene>
    <name evidence="18" type="ORF">AS27_11267</name>
</gene>
<dbReference type="PROSITE" id="PS50071">
    <property type="entry name" value="HOMEOBOX_2"/>
    <property type="match status" value="1"/>
</dbReference>
<evidence type="ECO:0000256" key="7">
    <source>
        <dbReference type="ARBA" id="ARBA00023125"/>
    </source>
</evidence>
<evidence type="ECO:0000256" key="10">
    <source>
        <dbReference type="ARBA" id="ARBA00023163"/>
    </source>
</evidence>
<feature type="region of interest" description="Disordered" evidence="16">
    <location>
        <begin position="123"/>
        <end position="173"/>
    </location>
</feature>
<dbReference type="InterPro" id="IPR001356">
    <property type="entry name" value="HD"/>
</dbReference>
<feature type="region of interest" description="Disordered" evidence="16">
    <location>
        <begin position="221"/>
        <end position="248"/>
    </location>
</feature>
<dbReference type="InterPro" id="IPR020479">
    <property type="entry name" value="HD_metazoa"/>
</dbReference>
<sequence length="248" mass="27907">MDPTSSSCMRSPQPPAALWGCLRSTHVDVSTASGLNHYPPAPFSFHQKSDFATYSDFSTSCLVTAPHSFPHEERAFVEQHPSFQHSDWHFTATEARRRLNPGLALGSGESEGSSPNVVSAAVGMNEDDEVPVNTTNETEKKSSKRKKENSETQNSSNKGETSSKSRKERTAFTKEQLRELEAEFAHHNYLTRLRRYEIAVNLDLTERQVKVWFQNRRMKWKRVKSGQPVSPHEHDTEDVDSAASPSSD</sequence>
<dbReference type="CDD" id="cd00086">
    <property type="entry name" value="homeodomain"/>
    <property type="match status" value="1"/>
</dbReference>
<feature type="domain" description="Homeobox" evidence="17">
    <location>
        <begin position="163"/>
        <end position="223"/>
    </location>
</feature>
<dbReference type="AlphaFoldDB" id="A0A087QJB9"/>
<keyword evidence="5" id="KW-0678">Repressor</keyword>
<evidence type="ECO:0000259" key="17">
    <source>
        <dbReference type="PROSITE" id="PS50071"/>
    </source>
</evidence>
<dbReference type="EMBL" id="KL225650">
    <property type="protein sequence ID" value="KFM01323.1"/>
    <property type="molecule type" value="Genomic_DNA"/>
</dbReference>
<protein>
    <recommendedName>
        <fullName evidence="12">Homeobox protein MOX-1</fullName>
    </recommendedName>
    <alternativeName>
        <fullName evidence="13">Mesenchyme homeobox 1</fullName>
    </alternativeName>
</protein>
<feature type="compositionally biased region" description="Basic and acidic residues" evidence="16">
    <location>
        <begin position="161"/>
        <end position="173"/>
    </location>
</feature>
<dbReference type="InterPro" id="IPR042634">
    <property type="entry name" value="MOX-1/MOX-2"/>
</dbReference>
<dbReference type="FunFam" id="1.10.10.60:FF:000109">
    <property type="entry name" value="Homeobox protein MOX-2"/>
    <property type="match status" value="1"/>
</dbReference>
<dbReference type="SUPFAM" id="SSF46689">
    <property type="entry name" value="Homeodomain-like"/>
    <property type="match status" value="1"/>
</dbReference>
<keyword evidence="7 14" id="KW-0238">DNA-binding</keyword>
<evidence type="ECO:0000256" key="3">
    <source>
        <dbReference type="ARBA" id="ARBA00022473"/>
    </source>
</evidence>
<evidence type="ECO:0000256" key="14">
    <source>
        <dbReference type="PROSITE-ProRule" id="PRU00108"/>
    </source>
</evidence>
<dbReference type="OrthoDB" id="6159439at2759"/>
<evidence type="ECO:0000313" key="18">
    <source>
        <dbReference type="EMBL" id="KFM01323.1"/>
    </source>
</evidence>
<dbReference type="GO" id="GO:0000981">
    <property type="term" value="F:DNA-binding transcription factor activity, RNA polymerase II-specific"/>
    <property type="evidence" value="ECO:0007669"/>
    <property type="project" value="InterPro"/>
</dbReference>
<keyword evidence="4" id="KW-0963">Cytoplasm</keyword>
<dbReference type="InterPro" id="IPR017970">
    <property type="entry name" value="Homeobox_CS"/>
</dbReference>
<dbReference type="PANTHER" id="PTHR24328:SF8">
    <property type="entry name" value="HOMEOBOX PROTEIN MOX-1"/>
    <property type="match status" value="1"/>
</dbReference>
<evidence type="ECO:0000313" key="19">
    <source>
        <dbReference type="Proteomes" id="UP000053286"/>
    </source>
</evidence>
<keyword evidence="6" id="KW-0805">Transcription regulation</keyword>
<evidence type="ECO:0000256" key="15">
    <source>
        <dbReference type="RuleBase" id="RU000682"/>
    </source>
</evidence>
<dbReference type="SMART" id="SM00389">
    <property type="entry name" value="HOX"/>
    <property type="match status" value="1"/>
</dbReference>